<dbReference type="Proteomes" id="UP001163823">
    <property type="component" value="Chromosome 12"/>
</dbReference>
<feature type="compositionally biased region" description="Basic residues" evidence="1">
    <location>
        <begin position="186"/>
        <end position="195"/>
    </location>
</feature>
<evidence type="ECO:0000313" key="3">
    <source>
        <dbReference type="EMBL" id="KAJ7949418.1"/>
    </source>
</evidence>
<protein>
    <submittedName>
        <fullName evidence="3">Ubiquitin-associated/translation elongation factor EF1B protein</fullName>
    </submittedName>
</protein>
<feature type="non-terminal residue" evidence="3">
    <location>
        <position position="686"/>
    </location>
</feature>
<gene>
    <name evidence="3" type="ORF">O6P43_029753</name>
</gene>
<evidence type="ECO:0000256" key="1">
    <source>
        <dbReference type="SAM" id="MobiDB-lite"/>
    </source>
</evidence>
<feature type="domain" description="UBA" evidence="2">
    <location>
        <begin position="212"/>
        <end position="252"/>
    </location>
</feature>
<accession>A0AAD7L1B5</accession>
<evidence type="ECO:0000259" key="2">
    <source>
        <dbReference type="PROSITE" id="PS50030"/>
    </source>
</evidence>
<keyword evidence="3" id="KW-0251">Elongation factor</keyword>
<feature type="compositionally biased region" description="Basic and acidic residues" evidence="1">
    <location>
        <begin position="1"/>
        <end position="13"/>
    </location>
</feature>
<name>A0AAD7L1B5_QUISA</name>
<feature type="compositionally biased region" description="Polar residues" evidence="1">
    <location>
        <begin position="135"/>
        <end position="153"/>
    </location>
</feature>
<dbReference type="InterPro" id="IPR009060">
    <property type="entry name" value="UBA-like_sf"/>
</dbReference>
<dbReference type="GO" id="GO:0003746">
    <property type="term" value="F:translation elongation factor activity"/>
    <property type="evidence" value="ECO:0007669"/>
    <property type="project" value="UniProtKB-KW"/>
</dbReference>
<dbReference type="EMBL" id="JARAOO010000012">
    <property type="protein sequence ID" value="KAJ7949418.1"/>
    <property type="molecule type" value="Genomic_DNA"/>
</dbReference>
<dbReference type="PANTHER" id="PTHR35294">
    <property type="entry name" value="UBIQUITIN-ASSOCIATED/TRANSLATION ELONGATION FACTOR EF1B PROTEIN"/>
    <property type="match status" value="1"/>
</dbReference>
<feature type="region of interest" description="Disordered" evidence="1">
    <location>
        <begin position="78"/>
        <end position="201"/>
    </location>
</feature>
<dbReference type="PANTHER" id="PTHR35294:SF4">
    <property type="entry name" value="UBA DOMAIN-CONTAINING PROTEIN"/>
    <property type="match status" value="1"/>
</dbReference>
<keyword evidence="4" id="KW-1185">Reference proteome</keyword>
<dbReference type="KEGG" id="qsa:O6P43_029753"/>
<dbReference type="Gene3D" id="1.10.8.10">
    <property type="entry name" value="DNA helicase RuvA subunit, C-terminal domain"/>
    <property type="match status" value="1"/>
</dbReference>
<feature type="compositionally biased region" description="Polar residues" evidence="1">
    <location>
        <begin position="79"/>
        <end position="117"/>
    </location>
</feature>
<dbReference type="PROSITE" id="PS50030">
    <property type="entry name" value="UBA"/>
    <property type="match status" value="1"/>
</dbReference>
<dbReference type="SUPFAM" id="SSF46934">
    <property type="entry name" value="UBA-like"/>
    <property type="match status" value="1"/>
</dbReference>
<dbReference type="InterPro" id="IPR015940">
    <property type="entry name" value="UBA"/>
</dbReference>
<dbReference type="AlphaFoldDB" id="A0AAD7L1B5"/>
<reference evidence="3" key="1">
    <citation type="journal article" date="2023" name="Science">
        <title>Elucidation of the pathway for biosynthesis of saponin adjuvants from the soapbark tree.</title>
        <authorList>
            <person name="Reed J."/>
            <person name="Orme A."/>
            <person name="El-Demerdash A."/>
            <person name="Owen C."/>
            <person name="Martin L.B.B."/>
            <person name="Misra R.C."/>
            <person name="Kikuchi S."/>
            <person name="Rejzek M."/>
            <person name="Martin A.C."/>
            <person name="Harkess A."/>
            <person name="Leebens-Mack J."/>
            <person name="Louveau T."/>
            <person name="Stephenson M.J."/>
            <person name="Osbourn A."/>
        </authorList>
    </citation>
    <scope>NUCLEOTIDE SEQUENCE</scope>
    <source>
        <strain evidence="3">S10</strain>
    </source>
</reference>
<sequence length="686" mass="75124">KTAEKREKPKQNKTEGGAIKSEKGQTKATLIVTIHSLRSQSQDYHLVHKLKRCLQQNQSQNPKPSPLQGFLRNNRRTSLKSLGSTNNGSSSPANAYNPISGTFHTLETSSVDSSSPLHANGRFQNIDDMDEHSSPHGTVSEYDSVSNNGSCSGESEDPKEKLVNSTRPDTIPGSGNDKREKIRLKNERKHQRQKERRTQELHDRCRGYLMSRKLEALSQQLVAMGFSSERATLALMINGGKLEESISWLFDRSEEETRKEDTADLGNVNSLKIDISEELARISVMEVRYNCSKQEVERVVVACEGDLEKVESTLKSQKLETPVTQSKPEASVQLTNIMVSQESPGASISILQRRNERDFNYSKIATTASILPDPGNRNLQSSQTNHLKTLAEKRWTTGAGSSPSTPLTLAPPMQVLPSSVKVEVRPSTVGNEARIIQQGAMREPVVMMQRPKSTSAKQSPVPDVNALPSGSAGWHGNSVPAFYNIRSNRKFLQNQSRGFVGTENQSVEQLYHQTPTEYPFTCGPADSSSAGDGFWNTMGASLPSLMVPSEHQGSWSSMNAYSPSLTLPPSLGLFSGQSSAGSFGSSSHVDWNTGAVMPEFDYNSIDWSLDYSSSSKSRLWLGISSLLRNRSGVRMGNSNGSCLSGVQNDGMASESSSAVGLHEWTSPFAGKDIFSLPRQFVTSPSL</sequence>
<dbReference type="Pfam" id="PF22562">
    <property type="entry name" value="UBA_7"/>
    <property type="match status" value="1"/>
</dbReference>
<dbReference type="SMART" id="SM00165">
    <property type="entry name" value="UBA"/>
    <property type="match status" value="1"/>
</dbReference>
<organism evidence="3 4">
    <name type="scientific">Quillaja saponaria</name>
    <name type="common">Soap bark tree</name>
    <dbReference type="NCBI Taxonomy" id="32244"/>
    <lineage>
        <taxon>Eukaryota</taxon>
        <taxon>Viridiplantae</taxon>
        <taxon>Streptophyta</taxon>
        <taxon>Embryophyta</taxon>
        <taxon>Tracheophyta</taxon>
        <taxon>Spermatophyta</taxon>
        <taxon>Magnoliopsida</taxon>
        <taxon>eudicotyledons</taxon>
        <taxon>Gunneridae</taxon>
        <taxon>Pentapetalae</taxon>
        <taxon>rosids</taxon>
        <taxon>fabids</taxon>
        <taxon>Fabales</taxon>
        <taxon>Quillajaceae</taxon>
        <taxon>Quillaja</taxon>
    </lineage>
</organism>
<comment type="caution">
    <text evidence="3">The sequence shown here is derived from an EMBL/GenBank/DDBJ whole genome shotgun (WGS) entry which is preliminary data.</text>
</comment>
<keyword evidence="3" id="KW-0648">Protein biosynthesis</keyword>
<feature type="region of interest" description="Disordered" evidence="1">
    <location>
        <begin position="1"/>
        <end position="27"/>
    </location>
</feature>
<proteinExistence type="predicted"/>
<feature type="compositionally biased region" description="Basic and acidic residues" evidence="1">
    <location>
        <begin position="176"/>
        <end position="185"/>
    </location>
</feature>
<evidence type="ECO:0000313" key="4">
    <source>
        <dbReference type="Proteomes" id="UP001163823"/>
    </source>
</evidence>